<dbReference type="PIRSF" id="PIRSF036625">
    <property type="entry name" value="GAF_ANTAR"/>
    <property type="match status" value="1"/>
</dbReference>
<dbReference type="GO" id="GO:0016301">
    <property type="term" value="F:kinase activity"/>
    <property type="evidence" value="ECO:0007669"/>
    <property type="project" value="UniProtKB-KW"/>
</dbReference>
<evidence type="ECO:0000313" key="7">
    <source>
        <dbReference type="Proteomes" id="UP000007809"/>
    </source>
</evidence>
<dbReference type="InterPro" id="IPR005561">
    <property type="entry name" value="ANTAR"/>
</dbReference>
<feature type="domain" description="ANTAR" evidence="5">
    <location>
        <begin position="180"/>
        <end position="241"/>
    </location>
</feature>
<dbReference type="InterPro" id="IPR029016">
    <property type="entry name" value="GAF-like_dom_sf"/>
</dbReference>
<dbReference type="InterPro" id="IPR012074">
    <property type="entry name" value="GAF_ANTAR"/>
</dbReference>
<dbReference type="Gene3D" id="1.10.10.10">
    <property type="entry name" value="Winged helix-like DNA-binding domain superfamily/Winged helix DNA-binding domain"/>
    <property type="match status" value="1"/>
</dbReference>
<keyword evidence="3" id="KW-0805">Transcription regulation</keyword>
<keyword evidence="7" id="KW-1185">Reference proteome</keyword>
<dbReference type="Gene3D" id="3.30.450.40">
    <property type="match status" value="1"/>
</dbReference>
<keyword evidence="1" id="KW-0808">Transferase</keyword>
<dbReference type="SUPFAM" id="SSF55781">
    <property type="entry name" value="GAF domain-like"/>
    <property type="match status" value="1"/>
</dbReference>
<reference evidence="6 7" key="1">
    <citation type="journal article" date="2011" name="J. Bacteriol.">
        <title>Genome sequence of the 1,4-dioxane-degrading Pseudonocardia dioxanivorans strain CB1190.</title>
        <authorList>
            <person name="Sales C.M."/>
            <person name="Mahendra S."/>
            <person name="Grostern A."/>
            <person name="Parales R.E."/>
            <person name="Goodwin L.A."/>
            <person name="Woyke T."/>
            <person name="Nolan M."/>
            <person name="Lapidus A."/>
            <person name="Chertkov O."/>
            <person name="Ovchinnikova G."/>
            <person name="Sczyrba A."/>
            <person name="Alvarez-Cohen L."/>
        </authorList>
    </citation>
    <scope>NUCLEOTIDE SEQUENCE [LARGE SCALE GENOMIC DNA]</scope>
    <source>
        <strain evidence="7">ATCC 55486 / DSM 44775 / JCM 13855 / CB1190</strain>
    </source>
</reference>
<organism evidence="6 7">
    <name type="scientific">Pseudonocardia dioxanivorans (strain ATCC 55486 / DSM 44775 / JCM 13855 / CB1190)</name>
    <dbReference type="NCBI Taxonomy" id="675635"/>
    <lineage>
        <taxon>Bacteria</taxon>
        <taxon>Bacillati</taxon>
        <taxon>Actinomycetota</taxon>
        <taxon>Actinomycetes</taxon>
        <taxon>Pseudonocardiales</taxon>
        <taxon>Pseudonocardiaceae</taxon>
        <taxon>Pseudonocardia</taxon>
    </lineage>
</organism>
<dbReference type="RefSeq" id="WP_013674474.1">
    <property type="nucleotide sequence ID" value="NC_015312.1"/>
</dbReference>
<dbReference type="STRING" id="675635.Psed_2338"/>
<dbReference type="Pfam" id="PF13185">
    <property type="entry name" value="GAF_2"/>
    <property type="match status" value="1"/>
</dbReference>
<proteinExistence type="predicted"/>
<dbReference type="SUPFAM" id="SSF52172">
    <property type="entry name" value="CheY-like"/>
    <property type="match status" value="1"/>
</dbReference>
<dbReference type="Pfam" id="PF03861">
    <property type="entry name" value="ANTAR"/>
    <property type="match status" value="1"/>
</dbReference>
<dbReference type="InterPro" id="IPR011006">
    <property type="entry name" value="CheY-like_superfamily"/>
</dbReference>
<keyword evidence="4" id="KW-0804">Transcription</keyword>
<sequence length="247" mass="25937">MEGGDAVANGAGAHDWAHEFSMVAAALGKTATPEDALRLIVEAAGAMVPAADLVSVTIHLDDGTFETAVCTEPLAARLDELQYRLREGPCLLASSRAGLGVFASSDLGADTRLARWGPAAAHDGVHSALAVGLFAHEEPPRLGALNFLSRGRGGLDGADLDAAVVLAAHTATVLDTRRAALAAERTNENLRAALRNRDVIGQAKGILMEREGITEEQAFEILRSVSQRMNVKLADIAGTVTQRRCEL</sequence>
<dbReference type="EMBL" id="CP002593">
    <property type="protein sequence ID" value="AEA24548.1"/>
    <property type="molecule type" value="Genomic_DNA"/>
</dbReference>
<dbReference type="PROSITE" id="PS50921">
    <property type="entry name" value="ANTAR"/>
    <property type="match status" value="1"/>
</dbReference>
<dbReference type="Proteomes" id="UP000007809">
    <property type="component" value="Chromosome"/>
</dbReference>
<protein>
    <submittedName>
        <fullName evidence="6">ANTAR domain protein</fullName>
    </submittedName>
</protein>
<name>F4CSU5_PSEUX</name>
<evidence type="ECO:0000313" key="6">
    <source>
        <dbReference type="EMBL" id="AEA24548.1"/>
    </source>
</evidence>
<dbReference type="KEGG" id="pdx:Psed_2338"/>
<dbReference type="InterPro" id="IPR036388">
    <property type="entry name" value="WH-like_DNA-bd_sf"/>
</dbReference>
<dbReference type="GO" id="GO:0003723">
    <property type="term" value="F:RNA binding"/>
    <property type="evidence" value="ECO:0007669"/>
    <property type="project" value="InterPro"/>
</dbReference>
<gene>
    <name evidence="6" type="ordered locus">Psed_2338</name>
</gene>
<dbReference type="AlphaFoldDB" id="F4CSU5"/>
<dbReference type="SMART" id="SM01012">
    <property type="entry name" value="ANTAR"/>
    <property type="match status" value="1"/>
</dbReference>
<evidence type="ECO:0000256" key="2">
    <source>
        <dbReference type="ARBA" id="ARBA00022777"/>
    </source>
</evidence>
<accession>F4CSU5</accession>
<evidence type="ECO:0000256" key="4">
    <source>
        <dbReference type="ARBA" id="ARBA00023163"/>
    </source>
</evidence>
<evidence type="ECO:0000256" key="1">
    <source>
        <dbReference type="ARBA" id="ARBA00022679"/>
    </source>
</evidence>
<dbReference type="HOGENOM" id="CLU_074354_2_0_11"/>
<dbReference type="InterPro" id="IPR003018">
    <property type="entry name" value="GAF"/>
</dbReference>
<evidence type="ECO:0000256" key="3">
    <source>
        <dbReference type="ARBA" id="ARBA00023015"/>
    </source>
</evidence>
<dbReference type="eggNOG" id="COG3707">
    <property type="taxonomic scope" value="Bacteria"/>
</dbReference>
<keyword evidence="2" id="KW-0418">Kinase</keyword>
<dbReference type="OrthoDB" id="3576753at2"/>
<evidence type="ECO:0000259" key="5">
    <source>
        <dbReference type="PROSITE" id="PS50921"/>
    </source>
</evidence>